<dbReference type="SUPFAM" id="SSF47413">
    <property type="entry name" value="lambda repressor-like DNA-binding domains"/>
    <property type="match status" value="1"/>
</dbReference>
<gene>
    <name evidence="3" type="ORF">WMO75_02020</name>
</gene>
<dbReference type="EMBL" id="JBBMEI010000003">
    <property type="protein sequence ID" value="MEQ2357129.1"/>
    <property type="molecule type" value="Genomic_DNA"/>
</dbReference>
<organism evidence="3 4">
    <name type="scientific">Blautia intestinihominis</name>
    <dbReference type="NCBI Taxonomy" id="3133152"/>
    <lineage>
        <taxon>Bacteria</taxon>
        <taxon>Bacillati</taxon>
        <taxon>Bacillota</taxon>
        <taxon>Clostridia</taxon>
        <taxon>Lachnospirales</taxon>
        <taxon>Lachnospiraceae</taxon>
        <taxon>Blautia</taxon>
    </lineage>
</organism>
<dbReference type="Pfam" id="PF01381">
    <property type="entry name" value="HTH_3"/>
    <property type="match status" value="1"/>
</dbReference>
<proteinExistence type="predicted"/>
<dbReference type="Gene3D" id="1.10.260.40">
    <property type="entry name" value="lambda repressor-like DNA-binding domains"/>
    <property type="match status" value="1"/>
</dbReference>
<dbReference type="RefSeq" id="WP_022215363.1">
    <property type="nucleotide sequence ID" value="NZ_JBBMEI010000003.1"/>
</dbReference>
<feature type="domain" description="HTH cro/C1-type" evidence="2">
    <location>
        <begin position="10"/>
        <end position="64"/>
    </location>
</feature>
<dbReference type="PANTHER" id="PTHR46797">
    <property type="entry name" value="HTH-TYPE TRANSCRIPTIONAL REGULATOR"/>
    <property type="match status" value="1"/>
</dbReference>
<evidence type="ECO:0000313" key="4">
    <source>
        <dbReference type="Proteomes" id="UP001446032"/>
    </source>
</evidence>
<dbReference type="InterPro" id="IPR010982">
    <property type="entry name" value="Lambda_DNA-bd_dom_sf"/>
</dbReference>
<dbReference type="PROSITE" id="PS50943">
    <property type="entry name" value="HTH_CROC1"/>
    <property type="match status" value="1"/>
</dbReference>
<protein>
    <submittedName>
        <fullName evidence="3">Helix-turn-helix transcriptional regulator</fullName>
    </submittedName>
</protein>
<evidence type="ECO:0000259" key="2">
    <source>
        <dbReference type="PROSITE" id="PS50943"/>
    </source>
</evidence>
<dbReference type="CDD" id="cd00093">
    <property type="entry name" value="HTH_XRE"/>
    <property type="match status" value="1"/>
</dbReference>
<dbReference type="SMART" id="SM00530">
    <property type="entry name" value="HTH_XRE"/>
    <property type="match status" value="1"/>
</dbReference>
<keyword evidence="4" id="KW-1185">Reference proteome</keyword>
<dbReference type="Proteomes" id="UP001446032">
    <property type="component" value="Unassembled WGS sequence"/>
</dbReference>
<reference evidence="3 4" key="1">
    <citation type="submission" date="2024-03" db="EMBL/GenBank/DDBJ databases">
        <title>Human intestinal bacterial collection.</title>
        <authorList>
            <person name="Pauvert C."/>
            <person name="Hitch T.C.A."/>
            <person name="Clavel T."/>
        </authorList>
    </citation>
    <scope>NUCLEOTIDE SEQUENCE [LARGE SCALE GENOMIC DNA]</scope>
    <source>
        <strain evidence="3 4">CLA-AA-H95</strain>
    </source>
</reference>
<comment type="caution">
    <text evidence="3">The sequence shown here is derived from an EMBL/GenBank/DDBJ whole genome shotgun (WGS) entry which is preliminary data.</text>
</comment>
<accession>A0ABV1AG42</accession>
<dbReference type="InterPro" id="IPR050807">
    <property type="entry name" value="TransReg_Diox_bact_type"/>
</dbReference>
<keyword evidence="1" id="KW-0238">DNA-binding</keyword>
<dbReference type="InterPro" id="IPR001387">
    <property type="entry name" value="Cro/C1-type_HTH"/>
</dbReference>
<sequence>MTELNPLDRIQELCDERNWSYYQLAKVSGIAYSTLSTMINKHNMPSLPTLQKLCSGFGISITDFFDPGNSSKGLTSDQAQCLKLFTALSPEDKTLAITYMKGLSKTL</sequence>
<evidence type="ECO:0000256" key="1">
    <source>
        <dbReference type="ARBA" id="ARBA00023125"/>
    </source>
</evidence>
<name>A0ABV1AG42_9FIRM</name>
<evidence type="ECO:0000313" key="3">
    <source>
        <dbReference type="EMBL" id="MEQ2357129.1"/>
    </source>
</evidence>
<dbReference type="PANTHER" id="PTHR46797:SF1">
    <property type="entry name" value="METHYLPHOSPHONATE SYNTHASE"/>
    <property type="match status" value="1"/>
</dbReference>